<evidence type="ECO:0000256" key="2">
    <source>
        <dbReference type="ARBA" id="ARBA00022592"/>
    </source>
</evidence>
<keyword evidence="3" id="KW-0813">Transport</keyword>
<dbReference type="RefSeq" id="WP_405337311.1">
    <property type="nucleotide sequence ID" value="NZ_JBANFI010000002.1"/>
</dbReference>
<comment type="subunit">
    <text evidence="3">Homodimer.</text>
</comment>
<comment type="similarity">
    <text evidence="1 3">Belongs to the PhoU family.</text>
</comment>
<feature type="domain" description="PhoU" evidence="4">
    <location>
        <begin position="28"/>
        <end position="115"/>
    </location>
</feature>
<feature type="domain" description="PhoU" evidence="4">
    <location>
        <begin position="134"/>
        <end position="218"/>
    </location>
</feature>
<reference evidence="5 6" key="1">
    <citation type="submission" date="2024-02" db="EMBL/GenBank/DDBJ databases">
        <title>Marinospirillum sp. MEB 164 isolated from Lonar lake sediment.</title>
        <authorList>
            <person name="Joshi A."/>
            <person name="Thite S."/>
        </authorList>
    </citation>
    <scope>NUCLEOTIDE SEQUENCE [LARGE SCALE GENOMIC DNA]</scope>
    <source>
        <strain evidence="5 6">MEB164</strain>
    </source>
</reference>
<gene>
    <name evidence="5" type="primary">phoU</name>
    <name evidence="5" type="ORF">V6U78_03655</name>
</gene>
<dbReference type="PANTHER" id="PTHR42930">
    <property type="entry name" value="PHOSPHATE-SPECIFIC TRANSPORT SYSTEM ACCESSORY PROTEIN PHOU"/>
    <property type="match status" value="1"/>
</dbReference>
<dbReference type="PIRSF" id="PIRSF003107">
    <property type="entry name" value="PhoU"/>
    <property type="match status" value="1"/>
</dbReference>
<dbReference type="InterPro" id="IPR038078">
    <property type="entry name" value="PhoU-like_sf"/>
</dbReference>
<evidence type="ECO:0000256" key="3">
    <source>
        <dbReference type="PIRNR" id="PIRNR003107"/>
    </source>
</evidence>
<evidence type="ECO:0000313" key="6">
    <source>
        <dbReference type="Proteomes" id="UP001621714"/>
    </source>
</evidence>
<dbReference type="Gene3D" id="1.20.58.220">
    <property type="entry name" value="Phosphate transport system protein phou homolog 2, domain 2"/>
    <property type="match status" value="2"/>
</dbReference>
<dbReference type="InterPro" id="IPR026022">
    <property type="entry name" value="PhoU_dom"/>
</dbReference>
<organism evidence="5 6">
    <name type="scientific">Marinospirillum alkalitolerans</name>
    <dbReference type="NCBI Taxonomy" id="3123374"/>
    <lineage>
        <taxon>Bacteria</taxon>
        <taxon>Pseudomonadati</taxon>
        <taxon>Pseudomonadota</taxon>
        <taxon>Gammaproteobacteria</taxon>
        <taxon>Oceanospirillales</taxon>
        <taxon>Oceanospirillaceae</taxon>
        <taxon>Marinospirillum</taxon>
    </lineage>
</organism>
<sequence>MINKKNTVMNVHISRQFHQELELIRSQLLEMGGLVEQQMQHAMQALLQADSGLAQQVRKQDKQVNQLQLQLDELCTQVLARRQPAASDLRLVLAVIRATADLERMGDEASKIARSALSLTEAALSMDAALEGDLEQLGQQVRQMLNKVLNAFARFDVGRAREVIAADDQVDQLYRRLCQEWLKQMQEQPTQLSKMMEMMWVLRSLERLGDHASNLAEMLIYLVEGQDVRYRPTPAS</sequence>
<evidence type="ECO:0000313" key="5">
    <source>
        <dbReference type="EMBL" id="MFK7160130.1"/>
    </source>
</evidence>
<name>A0ABW8PV52_9GAMM</name>
<dbReference type="EMBL" id="JBANFI010000002">
    <property type="protein sequence ID" value="MFK7160130.1"/>
    <property type="molecule type" value="Genomic_DNA"/>
</dbReference>
<keyword evidence="2 3" id="KW-0592">Phosphate transport</keyword>
<dbReference type="PANTHER" id="PTHR42930:SF3">
    <property type="entry name" value="PHOSPHATE-SPECIFIC TRANSPORT SYSTEM ACCESSORY PROTEIN PHOU"/>
    <property type="match status" value="1"/>
</dbReference>
<dbReference type="NCBIfam" id="TIGR02135">
    <property type="entry name" value="phoU_full"/>
    <property type="match status" value="1"/>
</dbReference>
<keyword evidence="6" id="KW-1185">Reference proteome</keyword>
<evidence type="ECO:0000256" key="1">
    <source>
        <dbReference type="ARBA" id="ARBA00008107"/>
    </source>
</evidence>
<keyword evidence="3" id="KW-0963">Cytoplasm</keyword>
<evidence type="ECO:0000259" key="4">
    <source>
        <dbReference type="Pfam" id="PF01895"/>
    </source>
</evidence>
<dbReference type="Proteomes" id="UP001621714">
    <property type="component" value="Unassembled WGS sequence"/>
</dbReference>
<accession>A0ABW8PV52</accession>
<dbReference type="Pfam" id="PF01895">
    <property type="entry name" value="PhoU"/>
    <property type="match status" value="2"/>
</dbReference>
<proteinExistence type="inferred from homology"/>
<comment type="caution">
    <text evidence="5">The sequence shown here is derived from an EMBL/GenBank/DDBJ whole genome shotgun (WGS) entry which is preliminary data.</text>
</comment>
<comment type="subcellular location">
    <subcellularLocation>
        <location evidence="3">Cytoplasm</location>
    </subcellularLocation>
</comment>
<comment type="function">
    <text evidence="3">Plays a role in the regulation of phosphate uptake.</text>
</comment>
<protein>
    <recommendedName>
        <fullName evidence="3">Phosphate-specific transport system accessory protein PhoU</fullName>
    </recommendedName>
</protein>
<dbReference type="SUPFAM" id="SSF109755">
    <property type="entry name" value="PhoU-like"/>
    <property type="match status" value="1"/>
</dbReference>
<dbReference type="InterPro" id="IPR028366">
    <property type="entry name" value="PhoU"/>
</dbReference>